<dbReference type="GO" id="GO:0016020">
    <property type="term" value="C:membrane"/>
    <property type="evidence" value="ECO:0007669"/>
    <property type="project" value="UniProtKB-SubCell"/>
</dbReference>
<sequence length="580" mass="65648">MLYFILIPLLVLVAYKFIYSETHRFNLPPGPPSRPIVGHLHLMKPPIHRLLQSFANKYGPIFSLRFGSRRVVVITSSSLVQEAFTGQNDINLSSRPFQLTAKYVAYNYTTVGTAPYGDHWRNLRRICALEILSSNRLTNFLHIRKDEIRIMLMRLSRDTTHSDAGSRFTHVELEPLFSDLTFNNIVRMVTGKRYYGDDVNNKEEAELFKKLVYDIAVYSGANHTADYLPVLKLFGNKFEEEVKTLGKSMDEILQRLLDDCRRDKDGNTMVTHLLSLQEQEPDYYSDVTIKGLMMGGTGRNTNLLGVRFVGFGTRLNEKTERIATTFFPPDIALSREREEGDEVNESRPNSTLSLPFGRRETGWVQCRLDRGFGNSEWLSLFPRANVEYLDLWASDHRPIREAHEISVALWIAYVVVGAQLWGGKGAVQDLKLKDIVFEFSSQEAANALNNPVEFPSYYYMCYDVFKNIYSVPKSSLSLVSDTCNQAAAAIADSVTRDHRVQSYVAAGGLRCPQPNEVHASPMPSTFLTLESTPEKLNGAGKLTGNSKLHHNPSVLGILRQRASSICSIFHPQPPSHRIRD</sequence>
<protein>
    <recommendedName>
        <fullName evidence="14">Cytochrome P450</fullName>
    </recommendedName>
</protein>
<comment type="similarity">
    <text evidence="3">Belongs to the cytochrome P450 family.</text>
</comment>
<gene>
    <name evidence="12" type="ORF">F2Q69_00032727</name>
</gene>
<reference evidence="12" key="1">
    <citation type="submission" date="2019-12" db="EMBL/GenBank/DDBJ databases">
        <title>Genome sequencing and annotation of Brassica cretica.</title>
        <authorList>
            <person name="Studholme D.J."/>
            <person name="Sarris P."/>
        </authorList>
    </citation>
    <scope>NUCLEOTIDE SEQUENCE</scope>
    <source>
        <strain evidence="12">PFS-109/04</strain>
        <tissue evidence="12">Leaf</tissue>
    </source>
</reference>
<evidence type="ECO:0000256" key="5">
    <source>
        <dbReference type="ARBA" id="ARBA00022692"/>
    </source>
</evidence>
<dbReference type="Proteomes" id="UP000712600">
    <property type="component" value="Unassembled WGS sequence"/>
</dbReference>
<evidence type="ECO:0000256" key="9">
    <source>
        <dbReference type="ARBA" id="ARBA00023004"/>
    </source>
</evidence>
<dbReference type="EMBL" id="QGKX02000004">
    <property type="protein sequence ID" value="KAF3598703.1"/>
    <property type="molecule type" value="Genomic_DNA"/>
</dbReference>
<dbReference type="GO" id="GO:0016705">
    <property type="term" value="F:oxidoreductase activity, acting on paired donors, with incorporation or reduction of molecular oxygen"/>
    <property type="evidence" value="ECO:0007669"/>
    <property type="project" value="InterPro"/>
</dbReference>
<dbReference type="PRINTS" id="PR00463">
    <property type="entry name" value="EP450I"/>
</dbReference>
<keyword evidence="7" id="KW-1133">Transmembrane helix</keyword>
<dbReference type="InterPro" id="IPR036396">
    <property type="entry name" value="Cyt_P450_sf"/>
</dbReference>
<evidence type="ECO:0000256" key="10">
    <source>
        <dbReference type="ARBA" id="ARBA00023033"/>
    </source>
</evidence>
<keyword evidence="10" id="KW-0503">Monooxygenase</keyword>
<proteinExistence type="inferred from homology"/>
<dbReference type="Gene3D" id="1.10.630.10">
    <property type="entry name" value="Cytochrome P450"/>
    <property type="match status" value="1"/>
</dbReference>
<comment type="caution">
    <text evidence="12">The sequence shown here is derived from an EMBL/GenBank/DDBJ whole genome shotgun (WGS) entry which is preliminary data.</text>
</comment>
<dbReference type="InterPro" id="IPR001128">
    <property type="entry name" value="Cyt_P450"/>
</dbReference>
<keyword evidence="9" id="KW-0408">Iron</keyword>
<dbReference type="InterPro" id="IPR002401">
    <property type="entry name" value="Cyt_P450_E_grp-I"/>
</dbReference>
<organism evidence="12 13">
    <name type="scientific">Brassica cretica</name>
    <name type="common">Mustard</name>
    <dbReference type="NCBI Taxonomy" id="69181"/>
    <lineage>
        <taxon>Eukaryota</taxon>
        <taxon>Viridiplantae</taxon>
        <taxon>Streptophyta</taxon>
        <taxon>Embryophyta</taxon>
        <taxon>Tracheophyta</taxon>
        <taxon>Spermatophyta</taxon>
        <taxon>Magnoliopsida</taxon>
        <taxon>eudicotyledons</taxon>
        <taxon>Gunneridae</taxon>
        <taxon>Pentapetalae</taxon>
        <taxon>rosids</taxon>
        <taxon>malvids</taxon>
        <taxon>Brassicales</taxon>
        <taxon>Brassicaceae</taxon>
        <taxon>Brassiceae</taxon>
        <taxon>Brassica</taxon>
    </lineage>
</organism>
<comment type="subcellular location">
    <subcellularLocation>
        <location evidence="2">Membrane</location>
        <topology evidence="2">Single-pass membrane protein</topology>
    </subcellularLocation>
</comment>
<dbReference type="InterPro" id="IPR050651">
    <property type="entry name" value="Plant_Cytochrome_P450_Monoox"/>
</dbReference>
<comment type="cofactor">
    <cofactor evidence="1">
        <name>heme</name>
        <dbReference type="ChEBI" id="CHEBI:30413"/>
    </cofactor>
</comment>
<evidence type="ECO:0008006" key="14">
    <source>
        <dbReference type="Google" id="ProtNLM"/>
    </source>
</evidence>
<evidence type="ECO:0000256" key="2">
    <source>
        <dbReference type="ARBA" id="ARBA00004167"/>
    </source>
</evidence>
<dbReference type="Pfam" id="PF00067">
    <property type="entry name" value="p450"/>
    <property type="match status" value="1"/>
</dbReference>
<dbReference type="GO" id="GO:0005506">
    <property type="term" value="F:iron ion binding"/>
    <property type="evidence" value="ECO:0007669"/>
    <property type="project" value="InterPro"/>
</dbReference>
<evidence type="ECO:0000313" key="12">
    <source>
        <dbReference type="EMBL" id="KAF3598703.1"/>
    </source>
</evidence>
<evidence type="ECO:0000256" key="7">
    <source>
        <dbReference type="ARBA" id="ARBA00022989"/>
    </source>
</evidence>
<evidence type="ECO:0000313" key="13">
    <source>
        <dbReference type="Proteomes" id="UP000712600"/>
    </source>
</evidence>
<evidence type="ECO:0000256" key="1">
    <source>
        <dbReference type="ARBA" id="ARBA00001971"/>
    </source>
</evidence>
<keyword evidence="4" id="KW-0349">Heme</keyword>
<dbReference type="GO" id="GO:0004497">
    <property type="term" value="F:monooxygenase activity"/>
    <property type="evidence" value="ECO:0007669"/>
    <property type="project" value="UniProtKB-KW"/>
</dbReference>
<dbReference type="GO" id="GO:0020037">
    <property type="term" value="F:heme binding"/>
    <property type="evidence" value="ECO:0007669"/>
    <property type="project" value="InterPro"/>
</dbReference>
<dbReference type="SUPFAM" id="SSF48264">
    <property type="entry name" value="Cytochrome P450"/>
    <property type="match status" value="1"/>
</dbReference>
<keyword evidence="5" id="KW-0812">Transmembrane</keyword>
<evidence type="ECO:0000256" key="11">
    <source>
        <dbReference type="ARBA" id="ARBA00023136"/>
    </source>
</evidence>
<keyword evidence="8" id="KW-0560">Oxidoreductase</keyword>
<evidence type="ECO:0000256" key="6">
    <source>
        <dbReference type="ARBA" id="ARBA00022723"/>
    </source>
</evidence>
<accession>A0A8S9SFA1</accession>
<dbReference type="PANTHER" id="PTHR47947">
    <property type="entry name" value="CYTOCHROME P450 82C3-RELATED"/>
    <property type="match status" value="1"/>
</dbReference>
<keyword evidence="6" id="KW-0479">Metal-binding</keyword>
<evidence type="ECO:0000256" key="3">
    <source>
        <dbReference type="ARBA" id="ARBA00010617"/>
    </source>
</evidence>
<keyword evidence="11" id="KW-0472">Membrane</keyword>
<name>A0A8S9SFA1_BRACR</name>
<dbReference type="PANTHER" id="PTHR47947:SF62">
    <property type="entry name" value="CYTOCHROME P450, FAMILY 81, SUBFAMILY D, POLYPEPTIDE 5"/>
    <property type="match status" value="1"/>
</dbReference>
<evidence type="ECO:0000256" key="8">
    <source>
        <dbReference type="ARBA" id="ARBA00023002"/>
    </source>
</evidence>
<dbReference type="AlphaFoldDB" id="A0A8S9SFA1"/>
<evidence type="ECO:0000256" key="4">
    <source>
        <dbReference type="ARBA" id="ARBA00022617"/>
    </source>
</evidence>